<evidence type="ECO:0000256" key="1">
    <source>
        <dbReference type="ARBA" id="ARBA00004561"/>
    </source>
</evidence>
<dbReference type="PANTHER" id="PTHR33420:SF31">
    <property type="entry name" value="TYPE 1 FIMBRIN D-MANNOSE SPECIFIC ADHESIN"/>
    <property type="match status" value="1"/>
</dbReference>
<reference evidence="6 7" key="1">
    <citation type="journal article" date="2022" name="J Glob Antimicrob Resist">
        <title>First complete genome of a multidrug resistant strain of the novel human pathogen Kalamiella piersonii (GABEKP28) identified in human saliva.</title>
        <authorList>
            <person name="McDonagh F."/>
            <person name="Singh N.K."/>
            <person name="Venkateswaran K."/>
            <person name="Lonappan A.M."/>
            <person name="Hallahan B."/>
            <person name="Tuohy A."/>
            <person name="Burke L."/>
            <person name="Kovarova A."/>
            <person name="Miliotis G."/>
        </authorList>
    </citation>
    <scope>NUCLEOTIDE SEQUENCE [LARGE SCALE GENOMIC DNA]</scope>
    <source>
        <strain evidence="6 7">GABEKP28</strain>
    </source>
</reference>
<accession>A0AAJ5QHA6</accession>
<dbReference type="SUPFAM" id="SSF49401">
    <property type="entry name" value="Bacterial adhesins"/>
    <property type="match status" value="1"/>
</dbReference>
<organism evidence="6 7">
    <name type="scientific">Pantoea piersonii</name>
    <dbReference type="NCBI Taxonomy" id="2364647"/>
    <lineage>
        <taxon>Bacteria</taxon>
        <taxon>Pseudomonadati</taxon>
        <taxon>Pseudomonadota</taxon>
        <taxon>Gammaproteobacteria</taxon>
        <taxon>Enterobacterales</taxon>
        <taxon>Erwiniaceae</taxon>
        <taxon>Pantoea</taxon>
    </lineage>
</organism>
<dbReference type="InterPro" id="IPR036937">
    <property type="entry name" value="Adhesion_dom_fimbrial_sf"/>
</dbReference>
<keyword evidence="7" id="KW-1185">Reference proteome</keyword>
<feature type="chain" id="PRO_5042501564" evidence="4">
    <location>
        <begin position="25"/>
        <end position="347"/>
    </location>
</feature>
<evidence type="ECO:0000256" key="4">
    <source>
        <dbReference type="SAM" id="SignalP"/>
    </source>
</evidence>
<evidence type="ECO:0000313" key="6">
    <source>
        <dbReference type="EMBL" id="WBG90507.1"/>
    </source>
</evidence>
<feature type="domain" description="Fimbrial-type adhesion" evidence="5">
    <location>
        <begin position="204"/>
        <end position="346"/>
    </location>
</feature>
<proteinExistence type="predicted"/>
<protein>
    <submittedName>
        <fullName evidence="6">Fimbrial protein</fullName>
    </submittedName>
</protein>
<dbReference type="Pfam" id="PF00419">
    <property type="entry name" value="Fimbrial"/>
    <property type="match status" value="1"/>
</dbReference>
<dbReference type="Gene3D" id="2.60.40.1090">
    <property type="entry name" value="Fimbrial-type adhesion domain"/>
    <property type="match status" value="1"/>
</dbReference>
<dbReference type="InterPro" id="IPR000259">
    <property type="entry name" value="Adhesion_dom_fimbrial"/>
</dbReference>
<dbReference type="AlphaFoldDB" id="A0AAJ5QHA6"/>
<sequence>MNNKYFLALLIVLLNMCFITRGYAVNEGACQWSSGNTTKELDIPSDIISDATAGTVVTSTSKDYVGVNAICPNTSWYLSAGDGTTYRSYRTSLTAVSTEDSYQFLKVNDYLAIAVSIVDDYAARFYPPAEYVHMGWHGNVKSSGEFPVRDSNLIYKFKVLKAFTGTMTIPYTEIFSVYVGADIGSYNPPVMKSVVYRIVINGATISVPQTCTVNAGTTIDFDFSDINASSFSRAGAGVKPSDVSTLSKSFDIACSDSEASSTLKITLQTSTVSGNTIVSSNSDLGFIITDDQDNIIVPNDTTSAITTTLDSTSQATVTIKAYPVSVTGNTPEEGTFSATAYLLVEFA</sequence>
<dbReference type="EMBL" id="CP104758">
    <property type="protein sequence ID" value="WBG90507.1"/>
    <property type="molecule type" value="Genomic_DNA"/>
</dbReference>
<dbReference type="InterPro" id="IPR050263">
    <property type="entry name" value="Bact_Fimbrial_Adh_Pro"/>
</dbReference>
<feature type="signal peptide" evidence="4">
    <location>
        <begin position="1"/>
        <end position="24"/>
    </location>
</feature>
<gene>
    <name evidence="6" type="ORF">N5580_15705</name>
</gene>
<name>A0AAJ5QHA6_9GAMM</name>
<dbReference type="InterPro" id="IPR008966">
    <property type="entry name" value="Adhesion_dom_sf"/>
</dbReference>
<keyword evidence="3" id="KW-0281">Fimbrium</keyword>
<keyword evidence="2 4" id="KW-0732">Signal</keyword>
<dbReference type="Proteomes" id="UP001211544">
    <property type="component" value="Chromosome"/>
</dbReference>
<dbReference type="PANTHER" id="PTHR33420">
    <property type="entry name" value="FIMBRIAL SUBUNIT ELFA-RELATED"/>
    <property type="match status" value="1"/>
</dbReference>
<evidence type="ECO:0000313" key="7">
    <source>
        <dbReference type="Proteomes" id="UP001211544"/>
    </source>
</evidence>
<evidence type="ECO:0000256" key="2">
    <source>
        <dbReference type="ARBA" id="ARBA00022729"/>
    </source>
</evidence>
<dbReference type="RefSeq" id="WP_269949531.1">
    <property type="nucleotide sequence ID" value="NZ_CP104758.1"/>
</dbReference>
<evidence type="ECO:0000259" key="5">
    <source>
        <dbReference type="Pfam" id="PF00419"/>
    </source>
</evidence>
<dbReference type="GO" id="GO:0009289">
    <property type="term" value="C:pilus"/>
    <property type="evidence" value="ECO:0007669"/>
    <property type="project" value="UniProtKB-SubCell"/>
</dbReference>
<comment type="subcellular location">
    <subcellularLocation>
        <location evidence="1">Fimbrium</location>
    </subcellularLocation>
</comment>
<dbReference type="GO" id="GO:0043709">
    <property type="term" value="P:cell adhesion involved in single-species biofilm formation"/>
    <property type="evidence" value="ECO:0007669"/>
    <property type="project" value="TreeGrafter"/>
</dbReference>
<evidence type="ECO:0000256" key="3">
    <source>
        <dbReference type="ARBA" id="ARBA00023263"/>
    </source>
</evidence>
<dbReference type="KEGG" id="kpie:N5580_15705"/>